<evidence type="ECO:0000256" key="2">
    <source>
        <dbReference type="PROSITE-ProRule" id="PRU00335"/>
    </source>
</evidence>
<accession>F0T8Y8</accession>
<evidence type="ECO:0000313" key="5">
    <source>
        <dbReference type="Proteomes" id="UP000007490"/>
    </source>
</evidence>
<dbReference type="GO" id="GO:0003677">
    <property type="term" value="F:DNA binding"/>
    <property type="evidence" value="ECO:0007669"/>
    <property type="project" value="UniProtKB-UniRule"/>
</dbReference>
<dbReference type="STRING" id="877455.Metbo_1589"/>
<protein>
    <submittedName>
        <fullName evidence="4">Transcriptional regulator, TetR family</fullName>
    </submittedName>
</protein>
<dbReference type="PROSITE" id="PS50977">
    <property type="entry name" value="HTH_TETR_2"/>
    <property type="match status" value="1"/>
</dbReference>
<dbReference type="GeneID" id="10278046"/>
<dbReference type="eggNOG" id="arCOG02644">
    <property type="taxonomic scope" value="Archaea"/>
</dbReference>
<organism evidence="4 5">
    <name type="scientific">Methanobacterium lacus (strain AL-21)</name>
    <dbReference type="NCBI Taxonomy" id="877455"/>
    <lineage>
        <taxon>Archaea</taxon>
        <taxon>Methanobacteriati</taxon>
        <taxon>Methanobacteriota</taxon>
        <taxon>Methanomada group</taxon>
        <taxon>Methanobacteria</taxon>
        <taxon>Methanobacteriales</taxon>
        <taxon>Methanobacteriaceae</taxon>
        <taxon>Methanobacterium</taxon>
    </lineage>
</organism>
<keyword evidence="5" id="KW-1185">Reference proteome</keyword>
<dbReference type="RefSeq" id="WP_013645167.1">
    <property type="nucleotide sequence ID" value="NC_015216.1"/>
</dbReference>
<feature type="DNA-binding region" description="H-T-H motif" evidence="2">
    <location>
        <begin position="35"/>
        <end position="54"/>
    </location>
</feature>
<dbReference type="EMBL" id="CP002551">
    <property type="protein sequence ID" value="ADZ09816.1"/>
    <property type="molecule type" value="Genomic_DNA"/>
</dbReference>
<dbReference type="Gene3D" id="1.10.357.10">
    <property type="entry name" value="Tetracycline Repressor, domain 2"/>
    <property type="match status" value="1"/>
</dbReference>
<keyword evidence="1 2" id="KW-0238">DNA-binding</keyword>
<evidence type="ECO:0000256" key="1">
    <source>
        <dbReference type="ARBA" id="ARBA00023125"/>
    </source>
</evidence>
<dbReference type="InterPro" id="IPR009057">
    <property type="entry name" value="Homeodomain-like_sf"/>
</dbReference>
<feature type="domain" description="HTH tetR-type" evidence="3">
    <location>
        <begin position="12"/>
        <end position="72"/>
    </location>
</feature>
<dbReference type="Gene3D" id="1.10.10.60">
    <property type="entry name" value="Homeodomain-like"/>
    <property type="match status" value="1"/>
</dbReference>
<dbReference type="PANTHER" id="PTHR30328">
    <property type="entry name" value="TRANSCRIPTIONAL REPRESSOR"/>
    <property type="match status" value="1"/>
</dbReference>
<dbReference type="InterPro" id="IPR001647">
    <property type="entry name" value="HTH_TetR"/>
</dbReference>
<dbReference type="Pfam" id="PF00440">
    <property type="entry name" value="TetR_N"/>
    <property type="match status" value="1"/>
</dbReference>
<dbReference type="HOGENOM" id="CLU_069356_12_1_2"/>
<reference evidence="4 5" key="2">
    <citation type="journal article" date="2014" name="Int. J. Syst. Evol. Microbiol.">
        <title>Methanobacterium paludis sp. nov. and a novel strain of Methanobacterium lacus isolated from northern peatlands.</title>
        <authorList>
            <person name="Cadillo-Quiroz H."/>
            <person name="Brauer S.L."/>
            <person name="Goodson N."/>
            <person name="Yavitt J.B."/>
            <person name="Zinder S.H."/>
        </authorList>
    </citation>
    <scope>NUCLEOTIDE SEQUENCE [LARGE SCALE GENOMIC DNA]</scope>
    <source>
        <strain evidence="4 5">AL-21</strain>
    </source>
</reference>
<dbReference type="InterPro" id="IPR036271">
    <property type="entry name" value="Tet_transcr_reg_TetR-rel_C_sf"/>
</dbReference>
<dbReference type="AlphaFoldDB" id="F0T8Y8"/>
<dbReference type="SUPFAM" id="SSF48498">
    <property type="entry name" value="Tetracyclin repressor-like, C-terminal domain"/>
    <property type="match status" value="1"/>
</dbReference>
<dbReference type="Proteomes" id="UP000007490">
    <property type="component" value="Chromosome"/>
</dbReference>
<gene>
    <name evidence="4" type="ordered locus">Metbo_1589</name>
</gene>
<sequence length="211" mass="24762">MTKAERKQRELELRRNDIVDAAEKLFFAKGYETVNMNDIAQEAEMARGTLYQYFKNKEDIYASIALRAAKMINERFQELLSHDLNGIDKVRWVCKFYYDFYREYPGYYDAYYHSQMFEIDDSKTLKKLQKIRKTSFKLAVNSIKEGIEDGTLRDDIDPVVTALYLLSTSNNINNISPVTQMYLDEYGLTHDDLFNQTLDISIRSIENSKTS</sequence>
<dbReference type="InterPro" id="IPR050109">
    <property type="entry name" value="HTH-type_TetR-like_transc_reg"/>
</dbReference>
<name>F0T8Y8_METLA</name>
<dbReference type="KEGG" id="mel:Metbo_1589"/>
<dbReference type="PRINTS" id="PR00455">
    <property type="entry name" value="HTHTETR"/>
</dbReference>
<evidence type="ECO:0000259" key="3">
    <source>
        <dbReference type="PROSITE" id="PS50977"/>
    </source>
</evidence>
<evidence type="ECO:0000313" key="4">
    <source>
        <dbReference type="EMBL" id="ADZ09816.1"/>
    </source>
</evidence>
<dbReference type="PANTHER" id="PTHR30328:SF54">
    <property type="entry name" value="HTH-TYPE TRANSCRIPTIONAL REPRESSOR SCO4008"/>
    <property type="match status" value="1"/>
</dbReference>
<reference evidence="5" key="1">
    <citation type="submission" date="2011-02" db="EMBL/GenBank/DDBJ databases">
        <title>Complete sequence of Methanobacterium sp. AL-21.</title>
        <authorList>
            <consortium name="US DOE Joint Genome Institute"/>
            <person name="Lucas S."/>
            <person name="Copeland A."/>
            <person name="Lapidus A."/>
            <person name="Cheng J.-F."/>
            <person name="Goodwin L."/>
            <person name="Pitluck S."/>
            <person name="Chertkov O."/>
            <person name="Detter J.C."/>
            <person name="Han C."/>
            <person name="Tapia R."/>
            <person name="Land M."/>
            <person name="Hauser L."/>
            <person name="Kyrpides N."/>
            <person name="Ivanova N."/>
            <person name="Mikhailova N."/>
            <person name="Pagani I."/>
            <person name="Cadillo-Quiroz H."/>
            <person name="Imachi H."/>
            <person name="Zinder S."/>
            <person name="Liu W."/>
            <person name="Woyke T."/>
        </authorList>
    </citation>
    <scope>NUCLEOTIDE SEQUENCE [LARGE SCALE GENOMIC DNA]</scope>
    <source>
        <strain evidence="5">AL-21</strain>
    </source>
</reference>
<proteinExistence type="predicted"/>
<dbReference type="OrthoDB" id="135877at2157"/>
<dbReference type="SUPFAM" id="SSF46689">
    <property type="entry name" value="Homeodomain-like"/>
    <property type="match status" value="1"/>
</dbReference>